<accession>A0A975HKQ1</accession>
<dbReference type="SMART" id="SM00850">
    <property type="entry name" value="LytTR"/>
    <property type="match status" value="1"/>
</dbReference>
<evidence type="ECO:0000313" key="5">
    <source>
        <dbReference type="EMBL" id="QTH71157.1"/>
    </source>
</evidence>
<protein>
    <submittedName>
        <fullName evidence="5">LytTR family transcriptional regulator</fullName>
    </submittedName>
</protein>
<evidence type="ECO:0000313" key="6">
    <source>
        <dbReference type="Proteomes" id="UP000664904"/>
    </source>
</evidence>
<keyword evidence="3" id="KW-1133">Transmembrane helix</keyword>
<keyword evidence="1" id="KW-0902">Two-component regulatory system</keyword>
<dbReference type="Gene3D" id="2.40.50.1020">
    <property type="entry name" value="LytTr DNA-binding domain"/>
    <property type="match status" value="1"/>
</dbReference>
<dbReference type="InterPro" id="IPR046947">
    <property type="entry name" value="LytR-like"/>
</dbReference>
<proteinExistence type="predicted"/>
<name>A0A975HKQ1_9GAMM</name>
<feature type="region of interest" description="Disordered" evidence="2">
    <location>
        <begin position="147"/>
        <end position="173"/>
    </location>
</feature>
<reference evidence="5" key="1">
    <citation type="submission" date="2021-03" db="EMBL/GenBank/DDBJ databases">
        <title>Complete Genome of Pseudoalteromonas xiamenensis STKMTI.2, a new potential marine bacterium producing anti-Vibrio compounds.</title>
        <authorList>
            <person name="Handayani D.P."/>
            <person name="Isnansetyo A."/>
            <person name="Istiqomah I."/>
            <person name="Jumina J."/>
        </authorList>
    </citation>
    <scope>NUCLEOTIDE SEQUENCE</scope>
    <source>
        <strain evidence="5">STKMTI.2</strain>
    </source>
</reference>
<dbReference type="EMBL" id="CP072133">
    <property type="protein sequence ID" value="QTH71157.1"/>
    <property type="molecule type" value="Genomic_DNA"/>
</dbReference>
<sequence>MALTHFSKRLVRLKDYQWLLLCWSLLLCIICTNCTIYSVFIAKERADFAASLFWALREYGIWLVLTPLFCRTIQPVSLFNVSKGVLLGFVYIPIALIFNVLLTLGSEQSVSWQEFLFFNWHKHTIAYIAIYLLWRFHAKANKALPCPHQATNSETTQENQASVSPPTHEPDEARTTITLDGRLIEIDNIHYAQASGNYVDLFTNDGNVLVRATMKELQTLLPSHQFFRSHRSYLVNLTHCETVLNERAGHGLIRLRNGQSVPVSKSQRAQAHQYVTTYP</sequence>
<dbReference type="PANTHER" id="PTHR37299:SF1">
    <property type="entry name" value="STAGE 0 SPORULATION PROTEIN A HOMOLOG"/>
    <property type="match status" value="1"/>
</dbReference>
<dbReference type="KEGG" id="pxi:J5O05_15300"/>
<dbReference type="PROSITE" id="PS50930">
    <property type="entry name" value="HTH_LYTTR"/>
    <property type="match status" value="1"/>
</dbReference>
<feature type="transmembrane region" description="Helical" evidence="3">
    <location>
        <begin position="85"/>
        <end position="104"/>
    </location>
</feature>
<dbReference type="Pfam" id="PF04397">
    <property type="entry name" value="LytTR"/>
    <property type="match status" value="1"/>
</dbReference>
<feature type="transmembrane region" description="Helical" evidence="3">
    <location>
        <begin position="18"/>
        <end position="40"/>
    </location>
</feature>
<dbReference type="InterPro" id="IPR007492">
    <property type="entry name" value="LytTR_DNA-bd_dom"/>
</dbReference>
<evidence type="ECO:0000259" key="4">
    <source>
        <dbReference type="PROSITE" id="PS50930"/>
    </source>
</evidence>
<evidence type="ECO:0000256" key="3">
    <source>
        <dbReference type="SAM" id="Phobius"/>
    </source>
</evidence>
<dbReference type="GO" id="GO:0003677">
    <property type="term" value="F:DNA binding"/>
    <property type="evidence" value="ECO:0007669"/>
    <property type="project" value="InterPro"/>
</dbReference>
<feature type="domain" description="HTH LytTR-type" evidence="4">
    <location>
        <begin position="183"/>
        <end position="277"/>
    </location>
</feature>
<dbReference type="PANTHER" id="PTHR37299">
    <property type="entry name" value="TRANSCRIPTIONAL REGULATOR-RELATED"/>
    <property type="match status" value="1"/>
</dbReference>
<keyword evidence="3" id="KW-0812">Transmembrane</keyword>
<dbReference type="GO" id="GO:0000156">
    <property type="term" value="F:phosphorelay response regulator activity"/>
    <property type="evidence" value="ECO:0007669"/>
    <property type="project" value="InterPro"/>
</dbReference>
<feature type="transmembrane region" description="Helical" evidence="3">
    <location>
        <begin position="52"/>
        <end position="73"/>
    </location>
</feature>
<keyword evidence="3" id="KW-0472">Membrane</keyword>
<dbReference type="RefSeq" id="WP_208842798.1">
    <property type="nucleotide sequence ID" value="NZ_CP072133.1"/>
</dbReference>
<gene>
    <name evidence="5" type="ORF">J5O05_15300</name>
</gene>
<feature type="transmembrane region" description="Helical" evidence="3">
    <location>
        <begin position="116"/>
        <end position="134"/>
    </location>
</feature>
<dbReference type="Proteomes" id="UP000664904">
    <property type="component" value="Chromosome"/>
</dbReference>
<evidence type="ECO:0000256" key="2">
    <source>
        <dbReference type="SAM" id="MobiDB-lite"/>
    </source>
</evidence>
<organism evidence="5 6">
    <name type="scientific">Pseudoalteromonas xiamenensis</name>
    <dbReference type="NCBI Taxonomy" id="882626"/>
    <lineage>
        <taxon>Bacteria</taxon>
        <taxon>Pseudomonadati</taxon>
        <taxon>Pseudomonadota</taxon>
        <taxon>Gammaproteobacteria</taxon>
        <taxon>Alteromonadales</taxon>
        <taxon>Pseudoalteromonadaceae</taxon>
        <taxon>Pseudoalteromonas</taxon>
    </lineage>
</organism>
<evidence type="ECO:0000256" key="1">
    <source>
        <dbReference type="ARBA" id="ARBA00023012"/>
    </source>
</evidence>
<keyword evidence="6" id="KW-1185">Reference proteome</keyword>
<feature type="compositionally biased region" description="Polar residues" evidence="2">
    <location>
        <begin position="149"/>
        <end position="165"/>
    </location>
</feature>
<dbReference type="AlphaFoldDB" id="A0A975HKQ1"/>